<evidence type="ECO:0000313" key="2">
    <source>
        <dbReference type="EMBL" id="RXR20201.1"/>
    </source>
</evidence>
<dbReference type="AlphaFoldDB" id="A0A4V1N221"/>
<proteinExistence type="predicted"/>
<dbReference type="Proteomes" id="UP000289857">
    <property type="component" value="Unassembled WGS sequence"/>
</dbReference>
<feature type="signal peptide" evidence="1">
    <location>
        <begin position="1"/>
        <end position="24"/>
    </location>
</feature>
<accession>A0A4V1N221</accession>
<reference evidence="3" key="1">
    <citation type="submission" date="2019-01" db="EMBL/GenBank/DDBJ databases">
        <title>Cytophagaceae bacterium strain CAR-16.</title>
        <authorList>
            <person name="Chen W.-M."/>
        </authorList>
    </citation>
    <scope>NUCLEOTIDE SEQUENCE [LARGE SCALE GENOMIC DNA]</scope>
    <source>
        <strain evidence="3">WWJ-16</strain>
    </source>
</reference>
<dbReference type="OrthoDB" id="1362808at2"/>
<name>A0A4V1N221_9FLAO</name>
<protein>
    <submittedName>
        <fullName evidence="2">Uncharacterized protein</fullName>
    </submittedName>
</protein>
<dbReference type="EMBL" id="SBKN01000010">
    <property type="protein sequence ID" value="RXR20201.1"/>
    <property type="molecule type" value="Genomic_DNA"/>
</dbReference>
<keyword evidence="3" id="KW-1185">Reference proteome</keyword>
<feature type="chain" id="PRO_5020797266" evidence="1">
    <location>
        <begin position="25"/>
        <end position="149"/>
    </location>
</feature>
<dbReference type="RefSeq" id="WP_129462422.1">
    <property type="nucleotide sequence ID" value="NZ_SBKN01000010.1"/>
</dbReference>
<evidence type="ECO:0000256" key="1">
    <source>
        <dbReference type="SAM" id="SignalP"/>
    </source>
</evidence>
<evidence type="ECO:0000313" key="3">
    <source>
        <dbReference type="Proteomes" id="UP000289857"/>
    </source>
</evidence>
<keyword evidence="1" id="KW-0732">Signal</keyword>
<sequence>MKTMMLFILFLLVGGAAWSQSNTAVVKYNLERYTLSSTVGGDLVIDPNQPIRQPVRTCELRQSNFQVVFQSDTPRSIAIDVDNNGGGDSCVTLLVETSSGSIRKVIADDAELGVHRFSNVKKISLSIEHPLATPSEIPAKSSGTATLWF</sequence>
<gene>
    <name evidence="2" type="ORF">EQG61_13200</name>
</gene>
<comment type="caution">
    <text evidence="2">The sequence shown here is derived from an EMBL/GenBank/DDBJ whole genome shotgun (WGS) entry which is preliminary data.</text>
</comment>
<organism evidence="2 3">
    <name type="scientific">Flavobacterium stagni</name>
    <dbReference type="NCBI Taxonomy" id="2506421"/>
    <lineage>
        <taxon>Bacteria</taxon>
        <taxon>Pseudomonadati</taxon>
        <taxon>Bacteroidota</taxon>
        <taxon>Flavobacteriia</taxon>
        <taxon>Flavobacteriales</taxon>
        <taxon>Flavobacteriaceae</taxon>
        <taxon>Flavobacterium</taxon>
    </lineage>
</organism>